<reference evidence="16 17" key="1">
    <citation type="submission" date="2020-04" db="EMBL/GenBank/DDBJ databases">
        <title>Draft Whole-Genome sequence of Marichromatium bheemlicum DSM 18632, type strain.</title>
        <authorList>
            <person name="Kyndt J.A."/>
            <person name="Meyer T.E."/>
        </authorList>
    </citation>
    <scope>NUCLEOTIDE SEQUENCE [LARGE SCALE GENOMIC DNA]</scope>
    <source>
        <strain evidence="16 17">DSM 18632</strain>
    </source>
</reference>
<evidence type="ECO:0000256" key="5">
    <source>
        <dbReference type="ARBA" id="ARBA00022552"/>
    </source>
</evidence>
<keyword evidence="17" id="KW-1185">Reference proteome</keyword>
<dbReference type="Pfam" id="PF01029">
    <property type="entry name" value="NusB"/>
    <property type="match status" value="1"/>
</dbReference>
<comment type="caution">
    <text evidence="16">The sequence shown here is derived from an EMBL/GenBank/DDBJ whole genome shotgun (WGS) entry which is preliminary data.</text>
</comment>
<dbReference type="GO" id="GO:0008168">
    <property type="term" value="F:methyltransferase activity"/>
    <property type="evidence" value="ECO:0007669"/>
    <property type="project" value="UniProtKB-KW"/>
</dbReference>
<comment type="similarity">
    <text evidence="13">Belongs to the class I-like SAM-binding methyltransferase superfamily. RsmB/NOP family.</text>
</comment>
<feature type="binding site" evidence="13">
    <location>
        <position position="347"/>
    </location>
    <ligand>
        <name>S-adenosyl-L-methionine</name>
        <dbReference type="ChEBI" id="CHEBI:59789"/>
    </ligand>
</feature>
<dbReference type="PROSITE" id="PS51686">
    <property type="entry name" value="SAM_MT_RSMB_NOP"/>
    <property type="match status" value="1"/>
</dbReference>
<evidence type="ECO:0000256" key="12">
    <source>
        <dbReference type="ARBA" id="ARBA00047283"/>
    </source>
</evidence>
<dbReference type="Gene3D" id="1.10.940.10">
    <property type="entry name" value="NusB-like"/>
    <property type="match status" value="1"/>
</dbReference>
<dbReference type="Gene3D" id="3.30.70.1170">
    <property type="entry name" value="Sun protein, domain 3"/>
    <property type="match status" value="1"/>
</dbReference>
<dbReference type="SUPFAM" id="SSF53335">
    <property type="entry name" value="S-adenosyl-L-methionine-dependent methyltransferases"/>
    <property type="match status" value="1"/>
</dbReference>
<dbReference type="GO" id="GO:0032259">
    <property type="term" value="P:methylation"/>
    <property type="evidence" value="ECO:0007669"/>
    <property type="project" value="UniProtKB-KW"/>
</dbReference>
<dbReference type="InterPro" id="IPR029063">
    <property type="entry name" value="SAM-dependent_MTases_sf"/>
</dbReference>
<evidence type="ECO:0000256" key="13">
    <source>
        <dbReference type="PROSITE-ProRule" id="PRU01023"/>
    </source>
</evidence>
<dbReference type="Pfam" id="PF01189">
    <property type="entry name" value="Methyltr_RsmB-F"/>
    <property type="match status" value="1"/>
</dbReference>
<evidence type="ECO:0000256" key="9">
    <source>
        <dbReference type="ARBA" id="ARBA00022884"/>
    </source>
</evidence>
<evidence type="ECO:0000313" key="17">
    <source>
        <dbReference type="Proteomes" id="UP000740754"/>
    </source>
</evidence>
<gene>
    <name evidence="16" type="primary">rsmB</name>
    <name evidence="16" type="ORF">HF203_02335</name>
</gene>
<dbReference type="Pfam" id="PF22458">
    <property type="entry name" value="RsmF-B_ferredox"/>
    <property type="match status" value="1"/>
</dbReference>
<keyword evidence="8 13" id="KW-0949">S-adenosyl-L-methionine</keyword>
<dbReference type="EMBL" id="JAAXKX010000002">
    <property type="protein sequence ID" value="NKN32062.1"/>
    <property type="molecule type" value="Genomic_DNA"/>
</dbReference>
<evidence type="ECO:0000256" key="11">
    <source>
        <dbReference type="ARBA" id="ARBA00031088"/>
    </source>
</evidence>
<evidence type="ECO:0000256" key="8">
    <source>
        <dbReference type="ARBA" id="ARBA00022691"/>
    </source>
</evidence>
<evidence type="ECO:0000256" key="2">
    <source>
        <dbReference type="ARBA" id="ARBA00004496"/>
    </source>
</evidence>
<comment type="function">
    <text evidence="1">Specifically methylates the cytosine at position 967 (m5C967) of 16S rRNA.</text>
</comment>
<protein>
    <recommendedName>
        <fullName evidence="3">16S rRNA (cytosine(967)-C(5))-methyltransferase</fullName>
        <ecNumber evidence="3">2.1.1.176</ecNumber>
    </recommendedName>
    <alternativeName>
        <fullName evidence="10">16S rRNA m5C967 methyltransferase</fullName>
    </alternativeName>
    <alternativeName>
        <fullName evidence="11">rRNA (cytosine-C(5)-)-methyltransferase RsmB</fullName>
    </alternativeName>
</protein>
<dbReference type="PANTHER" id="PTHR22807">
    <property type="entry name" value="NOP2 YEAST -RELATED NOL1/NOP2/FMU SUN DOMAIN-CONTAINING"/>
    <property type="match status" value="1"/>
</dbReference>
<feature type="binding site" evidence="13">
    <location>
        <position position="366"/>
    </location>
    <ligand>
        <name>S-adenosyl-L-methionine</name>
        <dbReference type="ChEBI" id="CHEBI:59789"/>
    </ligand>
</feature>
<dbReference type="PANTHER" id="PTHR22807:SF61">
    <property type="entry name" value="NOL1_NOP2_SUN FAMILY PROTEIN _ ANTITERMINATION NUSB DOMAIN-CONTAINING PROTEIN"/>
    <property type="match status" value="1"/>
</dbReference>
<name>A0ABX1I3G1_9GAMM</name>
<evidence type="ECO:0000256" key="10">
    <source>
        <dbReference type="ARBA" id="ARBA00030399"/>
    </source>
</evidence>
<dbReference type="InterPro" id="IPR004573">
    <property type="entry name" value="rRNA_ssu_MeTfrase_B"/>
</dbReference>
<evidence type="ECO:0000256" key="14">
    <source>
        <dbReference type="SAM" id="MobiDB-lite"/>
    </source>
</evidence>
<dbReference type="Gene3D" id="1.10.287.730">
    <property type="entry name" value="Helix hairpin bin"/>
    <property type="match status" value="1"/>
</dbReference>
<dbReference type="PRINTS" id="PR02008">
    <property type="entry name" value="RCMTFAMILY"/>
</dbReference>
<feature type="region of interest" description="Disordered" evidence="14">
    <location>
        <begin position="1"/>
        <end position="26"/>
    </location>
</feature>
<dbReference type="InterPro" id="IPR054728">
    <property type="entry name" value="RsmB-like_ferredoxin"/>
</dbReference>
<evidence type="ECO:0000256" key="6">
    <source>
        <dbReference type="ARBA" id="ARBA00022603"/>
    </source>
</evidence>
<comment type="subcellular location">
    <subcellularLocation>
        <location evidence="2">Cytoplasm</location>
    </subcellularLocation>
</comment>
<evidence type="ECO:0000256" key="1">
    <source>
        <dbReference type="ARBA" id="ARBA00002724"/>
    </source>
</evidence>
<sequence length="479" mass="51794">MVCSASPDSNHRASARWRPQPSSTPAISRVSCLAEHHPAPQTDASGARARAAAARALHRVRDRGQSLTRVLQQLRPTPSGPDRALIQEMVYGALRTLPRLEAIAARLLHRPLPRREGELQALILIGLYQLTAMKTPPHAAVAATVEASRQLSRPGKAGLVNALLRRFLREREALLAAVDTEPQVRWPVPEWLREQLRHDWPEDWEQIIAASDTRAPLSLRVNPLRGTRADYLAELAAAGIEASPLDACPRGLTLARARPTEQLPGFAEGRVSVQDAGAQLAAELLEAAPGMRVLDACAAPGGKSAAILERAGGELALTALDVDGERLQSVAALLDRLGLHATLVEADAAHPEGDWAAPGFERILLDVPCSATGVIRRHPDIKWLRRAEDIAALCAQQRAILEAIWPLLAPGGRLLYATCSLLADENHRQVAAFLERHPEARECPLPGDPGRTRPHGRQLLPSPGGSDGFYYALLEKPAS</sequence>
<dbReference type="EC" id="2.1.1.176" evidence="3"/>
<evidence type="ECO:0000256" key="7">
    <source>
        <dbReference type="ARBA" id="ARBA00022679"/>
    </source>
</evidence>
<evidence type="ECO:0000313" key="16">
    <source>
        <dbReference type="EMBL" id="NKN32062.1"/>
    </source>
</evidence>
<proteinExistence type="inferred from homology"/>
<accession>A0ABX1I3G1</accession>
<dbReference type="InterPro" id="IPR049560">
    <property type="entry name" value="MeTrfase_RsmB-F_NOP2_cat"/>
</dbReference>
<dbReference type="InterPro" id="IPR001678">
    <property type="entry name" value="MeTrfase_RsmB-F_NOP2_dom"/>
</dbReference>
<organism evidence="16 17">
    <name type="scientific">Marichromatium bheemlicum</name>
    <dbReference type="NCBI Taxonomy" id="365339"/>
    <lineage>
        <taxon>Bacteria</taxon>
        <taxon>Pseudomonadati</taxon>
        <taxon>Pseudomonadota</taxon>
        <taxon>Gammaproteobacteria</taxon>
        <taxon>Chromatiales</taxon>
        <taxon>Chromatiaceae</taxon>
        <taxon>Marichromatium</taxon>
    </lineage>
</organism>
<dbReference type="NCBIfam" id="TIGR00563">
    <property type="entry name" value="rsmB"/>
    <property type="match status" value="1"/>
</dbReference>
<dbReference type="InterPro" id="IPR035926">
    <property type="entry name" value="NusB-like_sf"/>
</dbReference>
<dbReference type="SUPFAM" id="SSF48013">
    <property type="entry name" value="NusB-like"/>
    <property type="match status" value="1"/>
</dbReference>
<keyword evidence="9 13" id="KW-0694">RNA-binding</keyword>
<feature type="binding site" evidence="13">
    <location>
        <begin position="297"/>
        <end position="303"/>
    </location>
    <ligand>
        <name>S-adenosyl-L-methionine</name>
        <dbReference type="ChEBI" id="CHEBI:59789"/>
    </ligand>
</feature>
<evidence type="ECO:0000256" key="4">
    <source>
        <dbReference type="ARBA" id="ARBA00022490"/>
    </source>
</evidence>
<dbReference type="InterPro" id="IPR006027">
    <property type="entry name" value="NusB_RsmB_TIM44"/>
</dbReference>
<keyword evidence="4" id="KW-0963">Cytoplasm</keyword>
<dbReference type="CDD" id="cd02440">
    <property type="entry name" value="AdoMet_MTases"/>
    <property type="match status" value="1"/>
</dbReference>
<dbReference type="InterPro" id="IPR023267">
    <property type="entry name" value="RCMT"/>
</dbReference>
<keyword evidence="5" id="KW-0698">rRNA processing</keyword>
<comment type="catalytic activity">
    <reaction evidence="12">
        <text>cytidine(967) in 16S rRNA + S-adenosyl-L-methionine = 5-methylcytidine(967) in 16S rRNA + S-adenosyl-L-homocysteine + H(+)</text>
        <dbReference type="Rhea" id="RHEA:42748"/>
        <dbReference type="Rhea" id="RHEA-COMP:10219"/>
        <dbReference type="Rhea" id="RHEA-COMP:10220"/>
        <dbReference type="ChEBI" id="CHEBI:15378"/>
        <dbReference type="ChEBI" id="CHEBI:57856"/>
        <dbReference type="ChEBI" id="CHEBI:59789"/>
        <dbReference type="ChEBI" id="CHEBI:74483"/>
        <dbReference type="ChEBI" id="CHEBI:82748"/>
        <dbReference type="EC" id="2.1.1.176"/>
    </reaction>
</comment>
<keyword evidence="6 13" id="KW-0489">Methyltransferase</keyword>
<dbReference type="Gene3D" id="3.40.50.150">
    <property type="entry name" value="Vaccinia Virus protein VP39"/>
    <property type="match status" value="1"/>
</dbReference>
<dbReference type="Proteomes" id="UP000740754">
    <property type="component" value="Unassembled WGS sequence"/>
</dbReference>
<dbReference type="NCBIfam" id="NF008149">
    <property type="entry name" value="PRK10901.1"/>
    <property type="match status" value="1"/>
</dbReference>
<keyword evidence="7 13" id="KW-0808">Transferase</keyword>
<feature type="region of interest" description="Disordered" evidence="14">
    <location>
        <begin position="441"/>
        <end position="467"/>
    </location>
</feature>
<evidence type="ECO:0000259" key="15">
    <source>
        <dbReference type="PROSITE" id="PS51686"/>
    </source>
</evidence>
<feature type="active site" description="Nucleophile" evidence="13">
    <location>
        <position position="419"/>
    </location>
</feature>
<feature type="binding site" evidence="13">
    <location>
        <position position="321"/>
    </location>
    <ligand>
        <name>S-adenosyl-L-methionine</name>
        <dbReference type="ChEBI" id="CHEBI:59789"/>
    </ligand>
</feature>
<evidence type="ECO:0000256" key="3">
    <source>
        <dbReference type="ARBA" id="ARBA00012140"/>
    </source>
</evidence>
<feature type="domain" description="SAM-dependent MTase RsmB/NOP-type" evidence="15">
    <location>
        <begin position="207"/>
        <end position="477"/>
    </location>
</feature>